<feature type="compositionally biased region" description="Low complexity" evidence="5">
    <location>
        <begin position="625"/>
        <end position="637"/>
    </location>
</feature>
<dbReference type="RefSeq" id="XP_069212375.1">
    <property type="nucleotide sequence ID" value="XM_069348831.1"/>
</dbReference>
<dbReference type="Proteomes" id="UP001565368">
    <property type="component" value="Unassembled WGS sequence"/>
</dbReference>
<feature type="compositionally biased region" description="Low complexity" evidence="5">
    <location>
        <begin position="35"/>
        <end position="44"/>
    </location>
</feature>
<evidence type="ECO:0000256" key="4">
    <source>
        <dbReference type="PROSITE-ProRule" id="PRU00175"/>
    </source>
</evidence>
<proteinExistence type="predicted"/>
<dbReference type="PANTHER" id="PTHR12109">
    <property type="entry name" value="RING FINGER PROTEIN 141-RELATED"/>
    <property type="match status" value="1"/>
</dbReference>
<evidence type="ECO:0000259" key="6">
    <source>
        <dbReference type="PROSITE" id="PS50089"/>
    </source>
</evidence>
<evidence type="ECO:0000256" key="3">
    <source>
        <dbReference type="ARBA" id="ARBA00022833"/>
    </source>
</evidence>
<dbReference type="InterPro" id="IPR027370">
    <property type="entry name" value="Znf-RING_euk"/>
</dbReference>
<gene>
    <name evidence="7" type="primary">PSH1</name>
    <name evidence="7" type="ORF">Q8F55_000176</name>
</gene>
<sequence length="652" mass="69890">MPKTPRRRNRTDSSQASATGAHGHPYQRAKDDAKAPAAPSSSASTHPKMPNPAAVSPAKAAENRKEKRERHRKERASAAGGDDGPAPAPAPAPAHAPPARPSQDDRPKKSKKVKAAESVENISDIYARLTGTDAAPSHAPSATPKPSTEADAGAQSTPHALTKDKQRMRQEIRALQARVQKAEGIASQTQLEMKSKLADLGNQLREREAALVAKDKAIEDTARELAAQKDELETKTTLLSDRDRHADALLQSLSCTVCFETLNDPHVLTCGHAACKHCLLQWFRSPNAYRSAEIEDVQPDSKLTFRTKLCHLCRAPVFTRPVRMFVLQSVLEAVGLVDSSVPTNSPDHTTADRNPWKNIFPPDPVSYTIPDEDDSVDRCPQCGHEIADGECSQCEEQFSVDGSVSDYDGDSFDEMLDGSDTEVSDEEGDALLEAAAQVLDAYGAGNSAPRGGVPGVNRQWSPATMANWEASMRLANTLAERSGSESGSESQSSGGNGSTRGSQRDHDVYCECDECLGNSGDESIASVVEPAPPAPRRRGRHDSPDSVVPLDSDGEEYEASFIDDSEGEDEGEGEYESGGGDSGDGSDSEDEVDEVDEVAEVAEPDEPTIDELRARRANRYAGSDAPVAPAAPAAIPTSRRRRARVIDVSDSE</sequence>
<comment type="caution">
    <text evidence="7">The sequence shown here is derived from an EMBL/GenBank/DDBJ whole genome shotgun (WGS) entry which is preliminary data.</text>
</comment>
<protein>
    <submittedName>
        <fullName evidence="7">E3 ubiquitin ligase</fullName>
    </submittedName>
</protein>
<feature type="compositionally biased region" description="Pro residues" evidence="5">
    <location>
        <begin position="86"/>
        <end position="100"/>
    </location>
</feature>
<dbReference type="InterPro" id="IPR001841">
    <property type="entry name" value="Znf_RING"/>
</dbReference>
<dbReference type="InterPro" id="IPR013083">
    <property type="entry name" value="Znf_RING/FYVE/PHD"/>
</dbReference>
<feature type="region of interest" description="Disordered" evidence="5">
    <location>
        <begin position="1"/>
        <end position="167"/>
    </location>
</feature>
<dbReference type="SMART" id="SM00184">
    <property type="entry name" value="RING"/>
    <property type="match status" value="1"/>
</dbReference>
<dbReference type="Gene3D" id="3.30.40.10">
    <property type="entry name" value="Zinc/RING finger domain, C3HC4 (zinc finger)"/>
    <property type="match status" value="1"/>
</dbReference>
<reference evidence="7 8" key="1">
    <citation type="submission" date="2023-08" db="EMBL/GenBank/DDBJ databases">
        <title>Annotated Genome Sequence of Vanrija albida AlHP1.</title>
        <authorList>
            <person name="Herzog R."/>
        </authorList>
    </citation>
    <scope>NUCLEOTIDE SEQUENCE [LARGE SCALE GENOMIC DNA]</scope>
    <source>
        <strain evidence="7 8">AlHP1</strain>
    </source>
</reference>
<feature type="domain" description="RING-type" evidence="6">
    <location>
        <begin position="255"/>
        <end position="314"/>
    </location>
</feature>
<evidence type="ECO:0000256" key="5">
    <source>
        <dbReference type="SAM" id="MobiDB-lite"/>
    </source>
</evidence>
<evidence type="ECO:0000256" key="1">
    <source>
        <dbReference type="ARBA" id="ARBA00022723"/>
    </source>
</evidence>
<keyword evidence="8" id="KW-1185">Reference proteome</keyword>
<keyword evidence="3" id="KW-0862">Zinc</keyword>
<name>A0ABR3QCI5_9TREE</name>
<evidence type="ECO:0000313" key="8">
    <source>
        <dbReference type="Proteomes" id="UP001565368"/>
    </source>
</evidence>
<evidence type="ECO:0000256" key="2">
    <source>
        <dbReference type="ARBA" id="ARBA00022771"/>
    </source>
</evidence>
<dbReference type="PROSITE" id="PS50089">
    <property type="entry name" value="ZF_RING_2"/>
    <property type="match status" value="1"/>
</dbReference>
<feature type="compositionally biased region" description="Acidic residues" evidence="5">
    <location>
        <begin position="552"/>
        <end position="575"/>
    </location>
</feature>
<feature type="region of interest" description="Disordered" evidence="5">
    <location>
        <begin position="479"/>
        <end position="652"/>
    </location>
</feature>
<accession>A0ABR3QCI5</accession>
<organism evidence="7 8">
    <name type="scientific">Vanrija albida</name>
    <dbReference type="NCBI Taxonomy" id="181172"/>
    <lineage>
        <taxon>Eukaryota</taxon>
        <taxon>Fungi</taxon>
        <taxon>Dikarya</taxon>
        <taxon>Basidiomycota</taxon>
        <taxon>Agaricomycotina</taxon>
        <taxon>Tremellomycetes</taxon>
        <taxon>Trichosporonales</taxon>
        <taxon>Trichosporonaceae</taxon>
        <taxon>Vanrija</taxon>
    </lineage>
</organism>
<dbReference type="InterPro" id="IPR047126">
    <property type="entry name" value="RNF141-like"/>
</dbReference>
<dbReference type="EMBL" id="JBBXJM010000001">
    <property type="protein sequence ID" value="KAL1412431.1"/>
    <property type="molecule type" value="Genomic_DNA"/>
</dbReference>
<feature type="compositionally biased region" description="Acidic residues" evidence="5">
    <location>
        <begin position="584"/>
        <end position="609"/>
    </location>
</feature>
<dbReference type="GeneID" id="95981219"/>
<keyword evidence="1" id="KW-0479">Metal-binding</keyword>
<dbReference type="Pfam" id="PF13445">
    <property type="entry name" value="zf-RING_UBOX"/>
    <property type="match status" value="1"/>
</dbReference>
<dbReference type="SUPFAM" id="SSF57850">
    <property type="entry name" value="RING/U-box"/>
    <property type="match status" value="1"/>
</dbReference>
<keyword evidence="2 4" id="KW-0863">Zinc-finger</keyword>
<feature type="compositionally biased region" description="Low complexity" evidence="5">
    <location>
        <begin position="484"/>
        <end position="493"/>
    </location>
</feature>
<evidence type="ECO:0000313" key="7">
    <source>
        <dbReference type="EMBL" id="KAL1412431.1"/>
    </source>
</evidence>